<feature type="compositionally biased region" description="Basic and acidic residues" evidence="1">
    <location>
        <begin position="1"/>
        <end position="11"/>
    </location>
</feature>
<gene>
    <name evidence="2" type="ORF">SKAU_G00015020</name>
</gene>
<sequence length="118" mass="13691">MEAQLDLRERGSQQVVTLMEKPPDWPRPPSPTRTTKPRKTWRPLMESGPRACLPLLSETLMSDGRVGRRHETTVTTRFAGKARGFHQRAERRGGERVRCLCSFTLRYLNVARPYRLPF</sequence>
<dbReference type="AlphaFoldDB" id="A0A9Q1GC03"/>
<protein>
    <submittedName>
        <fullName evidence="2">Uncharacterized protein</fullName>
    </submittedName>
</protein>
<evidence type="ECO:0000256" key="1">
    <source>
        <dbReference type="SAM" id="MobiDB-lite"/>
    </source>
</evidence>
<accession>A0A9Q1GC03</accession>
<name>A0A9Q1GC03_SYNKA</name>
<organism evidence="2 3">
    <name type="scientific">Synaphobranchus kaupii</name>
    <name type="common">Kaup's arrowtooth eel</name>
    <dbReference type="NCBI Taxonomy" id="118154"/>
    <lineage>
        <taxon>Eukaryota</taxon>
        <taxon>Metazoa</taxon>
        <taxon>Chordata</taxon>
        <taxon>Craniata</taxon>
        <taxon>Vertebrata</taxon>
        <taxon>Euteleostomi</taxon>
        <taxon>Actinopterygii</taxon>
        <taxon>Neopterygii</taxon>
        <taxon>Teleostei</taxon>
        <taxon>Anguilliformes</taxon>
        <taxon>Synaphobranchidae</taxon>
        <taxon>Synaphobranchus</taxon>
    </lineage>
</organism>
<reference evidence="2" key="1">
    <citation type="journal article" date="2023" name="Science">
        <title>Genome structures resolve the early diversification of teleost fishes.</title>
        <authorList>
            <person name="Parey E."/>
            <person name="Louis A."/>
            <person name="Montfort J."/>
            <person name="Bouchez O."/>
            <person name="Roques C."/>
            <person name="Iampietro C."/>
            <person name="Lluch J."/>
            <person name="Castinel A."/>
            <person name="Donnadieu C."/>
            <person name="Desvignes T."/>
            <person name="Floi Bucao C."/>
            <person name="Jouanno E."/>
            <person name="Wen M."/>
            <person name="Mejri S."/>
            <person name="Dirks R."/>
            <person name="Jansen H."/>
            <person name="Henkel C."/>
            <person name="Chen W.J."/>
            <person name="Zahm M."/>
            <person name="Cabau C."/>
            <person name="Klopp C."/>
            <person name="Thompson A.W."/>
            <person name="Robinson-Rechavi M."/>
            <person name="Braasch I."/>
            <person name="Lecointre G."/>
            <person name="Bobe J."/>
            <person name="Postlethwait J.H."/>
            <person name="Berthelot C."/>
            <person name="Roest Crollius H."/>
            <person name="Guiguen Y."/>
        </authorList>
    </citation>
    <scope>NUCLEOTIDE SEQUENCE</scope>
    <source>
        <strain evidence="2">WJC10195</strain>
    </source>
</reference>
<proteinExistence type="predicted"/>
<evidence type="ECO:0000313" key="2">
    <source>
        <dbReference type="EMBL" id="KAJ8380724.1"/>
    </source>
</evidence>
<evidence type="ECO:0000313" key="3">
    <source>
        <dbReference type="Proteomes" id="UP001152622"/>
    </source>
</evidence>
<comment type="caution">
    <text evidence="2">The sequence shown here is derived from an EMBL/GenBank/DDBJ whole genome shotgun (WGS) entry which is preliminary data.</text>
</comment>
<feature type="region of interest" description="Disordered" evidence="1">
    <location>
        <begin position="1"/>
        <end position="44"/>
    </location>
</feature>
<keyword evidence="3" id="KW-1185">Reference proteome</keyword>
<dbReference type="EMBL" id="JAINUF010000001">
    <property type="protein sequence ID" value="KAJ8380724.1"/>
    <property type="molecule type" value="Genomic_DNA"/>
</dbReference>
<dbReference type="Proteomes" id="UP001152622">
    <property type="component" value="Chromosome 1"/>
</dbReference>